<reference evidence="9" key="1">
    <citation type="submission" date="2017-02" db="UniProtKB">
        <authorList>
            <consortium name="WormBaseParasite"/>
        </authorList>
    </citation>
    <scope>IDENTIFICATION</scope>
</reference>
<dbReference type="AlphaFoldDB" id="A0A0N5A2F8"/>
<dbReference type="InterPro" id="IPR018732">
    <property type="entry name" value="Dpy-19/Dpy-19-like"/>
</dbReference>
<accession>A0A0N5A2F8</accession>
<organism evidence="8 9">
    <name type="scientific">Parastrongyloides trichosuri</name>
    <name type="common">Possum-specific nematode worm</name>
    <dbReference type="NCBI Taxonomy" id="131310"/>
    <lineage>
        <taxon>Eukaryota</taxon>
        <taxon>Metazoa</taxon>
        <taxon>Ecdysozoa</taxon>
        <taxon>Nematoda</taxon>
        <taxon>Chromadorea</taxon>
        <taxon>Rhabditida</taxon>
        <taxon>Tylenchina</taxon>
        <taxon>Panagrolaimomorpha</taxon>
        <taxon>Strongyloidoidea</taxon>
        <taxon>Strongyloididae</taxon>
        <taxon>Parastrongyloides</taxon>
    </lineage>
</organism>
<dbReference type="GO" id="GO:0005637">
    <property type="term" value="C:nuclear inner membrane"/>
    <property type="evidence" value="ECO:0007669"/>
    <property type="project" value="TreeGrafter"/>
</dbReference>
<dbReference type="Pfam" id="PF10034">
    <property type="entry name" value="Dpy19"/>
    <property type="match status" value="1"/>
</dbReference>
<dbReference type="GO" id="GO:0000030">
    <property type="term" value="F:mannosyltransferase activity"/>
    <property type="evidence" value="ECO:0007669"/>
    <property type="project" value="TreeGrafter"/>
</dbReference>
<evidence type="ECO:0000256" key="5">
    <source>
        <dbReference type="ARBA" id="ARBA00022692"/>
    </source>
</evidence>
<evidence type="ECO:0000256" key="1">
    <source>
        <dbReference type="ARBA" id="ARBA00004141"/>
    </source>
</evidence>
<dbReference type="STRING" id="131310.A0A0N5A2F8"/>
<keyword evidence="6" id="KW-1133">Transmembrane helix</keyword>
<evidence type="ECO:0000313" key="8">
    <source>
        <dbReference type="Proteomes" id="UP000038045"/>
    </source>
</evidence>
<dbReference type="PANTHER" id="PTHR31488:SF3">
    <property type="entry name" value="C-MANNOSYLTRANSFERASE DPY19L3"/>
    <property type="match status" value="1"/>
</dbReference>
<dbReference type="Proteomes" id="UP000038045">
    <property type="component" value="Unplaced"/>
</dbReference>
<protein>
    <submittedName>
        <fullName evidence="9">Nucleotid_trans domain-containing protein</fullName>
    </submittedName>
</protein>
<evidence type="ECO:0000256" key="7">
    <source>
        <dbReference type="ARBA" id="ARBA00023136"/>
    </source>
</evidence>
<evidence type="ECO:0000313" key="9">
    <source>
        <dbReference type="WBParaSite" id="PTRK_0001582100.1"/>
    </source>
</evidence>
<keyword evidence="5" id="KW-0812">Transmembrane</keyword>
<sequence length="231" mass="26806">MAITTLRMKYIWFPQISILASDSLRLVKKFLGKTTTNILIISIALGILHQQYQVYEKQMENLQEFYDPDTVDLMLFIGTTKRVSSFTGSMQLMAAVKACVGRNILNHPHFEDKWIRERTKRLYSIYGKYSIKKVHKIMVDEGADYIVVEDSICYAPSDGCSTNDLVDMSSGIIPENGIQKFGSNGRFFNKYKRFCDAVKNQDDDNVKDYFYLVFQNPTFRVYKVIKENDYL</sequence>
<comment type="subcellular location">
    <subcellularLocation>
        <location evidence="1">Membrane</location>
        <topology evidence="1">Multi-pass membrane protein</topology>
    </subcellularLocation>
</comment>
<keyword evidence="8" id="KW-1185">Reference proteome</keyword>
<proteinExistence type="inferred from homology"/>
<comment type="similarity">
    <text evidence="2">Belongs to the dpy-19 family.</text>
</comment>
<evidence type="ECO:0000256" key="6">
    <source>
        <dbReference type="ARBA" id="ARBA00022989"/>
    </source>
</evidence>
<keyword evidence="7" id="KW-0472">Membrane</keyword>
<evidence type="ECO:0000256" key="2">
    <source>
        <dbReference type="ARBA" id="ARBA00008744"/>
    </source>
</evidence>
<dbReference type="PANTHER" id="PTHR31488">
    <property type="entry name" value="DPY-19-LIKE 1, LIKE (H. SAPIENS)"/>
    <property type="match status" value="1"/>
</dbReference>
<keyword evidence="4" id="KW-0808">Transferase</keyword>
<name>A0A0N5A2F8_PARTI</name>
<keyword evidence="3" id="KW-0328">Glycosyltransferase</keyword>
<evidence type="ECO:0000256" key="4">
    <source>
        <dbReference type="ARBA" id="ARBA00022679"/>
    </source>
</evidence>
<evidence type="ECO:0000256" key="3">
    <source>
        <dbReference type="ARBA" id="ARBA00022676"/>
    </source>
</evidence>
<dbReference type="WBParaSite" id="PTRK_0001582100.1">
    <property type="protein sequence ID" value="PTRK_0001582100.1"/>
    <property type="gene ID" value="PTRK_0001582100"/>
</dbReference>